<dbReference type="Proteomes" id="UP000219897">
    <property type="component" value="Unassembled WGS sequence"/>
</dbReference>
<protein>
    <submittedName>
        <fullName evidence="1">Uncharacterized protein</fullName>
    </submittedName>
</protein>
<comment type="caution">
    <text evidence="1">The sequence shown here is derived from an EMBL/GenBank/DDBJ whole genome shotgun (WGS) entry which is preliminary data.</text>
</comment>
<gene>
    <name evidence="1" type="ORF">CN495_08750</name>
</gene>
<name>A0ABD6S7P7_BACTU</name>
<evidence type="ECO:0000313" key="1">
    <source>
        <dbReference type="EMBL" id="PER55830.1"/>
    </source>
</evidence>
<sequence>MREEVREMFNAVADTCEDIRTGVIVETEKGLGVVVRRERNQVKLLTEELGFFGEAQTYPVQSLQVAKNLDKLLVQEVDVRERAWSYMELEALAMNIVYEKERSKYAVTQDLRMAGVEVSTRMVSLHESTLKLTRLTVHKKLDFEVCTNGADIGDADILAYAEAVGKGLDTTGMCMAKVVNDWVVRVPIQPKDVNFGKLHTALD</sequence>
<proteinExistence type="predicted"/>
<dbReference type="RefSeq" id="WP_098317167.1">
    <property type="nucleotide sequence ID" value="NZ_NTYF01000023.1"/>
</dbReference>
<organism evidence="1 2">
    <name type="scientific">Bacillus thuringiensis</name>
    <dbReference type="NCBI Taxonomy" id="1428"/>
    <lineage>
        <taxon>Bacteria</taxon>
        <taxon>Bacillati</taxon>
        <taxon>Bacillota</taxon>
        <taxon>Bacilli</taxon>
        <taxon>Bacillales</taxon>
        <taxon>Bacillaceae</taxon>
        <taxon>Bacillus</taxon>
        <taxon>Bacillus cereus group</taxon>
    </lineage>
</organism>
<reference evidence="1 2" key="1">
    <citation type="submission" date="2017-09" db="EMBL/GenBank/DDBJ databases">
        <title>Large-scale bioinformatics analysis of Bacillus genomes uncovers conserved roles of natural products in bacterial physiology.</title>
        <authorList>
            <consortium name="Agbiome Team Llc"/>
            <person name="Bleich R.M."/>
            <person name="Kirk G.J."/>
            <person name="Santa Maria K.C."/>
            <person name="Allen S.E."/>
            <person name="Farag S."/>
            <person name="Shank E.A."/>
            <person name="Bowers A."/>
        </authorList>
    </citation>
    <scope>NUCLEOTIDE SEQUENCE [LARGE SCALE GENOMIC DNA]</scope>
    <source>
        <strain evidence="1 2">AFS005140</strain>
    </source>
</reference>
<dbReference type="AlphaFoldDB" id="A0ABD6S7P7"/>
<accession>A0ABD6S7P7</accession>
<dbReference type="EMBL" id="NTYF01000023">
    <property type="protein sequence ID" value="PER55830.1"/>
    <property type="molecule type" value="Genomic_DNA"/>
</dbReference>
<evidence type="ECO:0000313" key="2">
    <source>
        <dbReference type="Proteomes" id="UP000219897"/>
    </source>
</evidence>